<accession>A0A9P6RR61</accession>
<protein>
    <recommendedName>
        <fullName evidence="1">F-box domain-containing protein</fullName>
    </recommendedName>
</protein>
<dbReference type="Pfam" id="PF12937">
    <property type="entry name" value="F-box-like"/>
    <property type="match status" value="1"/>
</dbReference>
<organism evidence="2 3">
    <name type="scientific">Dissophora globulifera</name>
    <dbReference type="NCBI Taxonomy" id="979702"/>
    <lineage>
        <taxon>Eukaryota</taxon>
        <taxon>Fungi</taxon>
        <taxon>Fungi incertae sedis</taxon>
        <taxon>Mucoromycota</taxon>
        <taxon>Mortierellomycotina</taxon>
        <taxon>Mortierellomycetes</taxon>
        <taxon>Mortierellales</taxon>
        <taxon>Mortierellaceae</taxon>
        <taxon>Dissophora</taxon>
    </lineage>
</organism>
<gene>
    <name evidence="2" type="ORF">BGZ99_001710</name>
</gene>
<reference evidence="2" key="1">
    <citation type="journal article" date="2020" name="Fungal Divers.">
        <title>Resolving the Mortierellaceae phylogeny through synthesis of multi-gene phylogenetics and phylogenomics.</title>
        <authorList>
            <person name="Vandepol N."/>
            <person name="Liber J."/>
            <person name="Desiro A."/>
            <person name="Na H."/>
            <person name="Kennedy M."/>
            <person name="Barry K."/>
            <person name="Grigoriev I.V."/>
            <person name="Miller A.N."/>
            <person name="O'Donnell K."/>
            <person name="Stajich J.E."/>
            <person name="Bonito G."/>
        </authorList>
    </citation>
    <scope>NUCLEOTIDE SEQUENCE</scope>
    <source>
        <strain evidence="2">REB-010B</strain>
    </source>
</reference>
<dbReference type="Proteomes" id="UP000738325">
    <property type="component" value="Unassembled WGS sequence"/>
</dbReference>
<proteinExistence type="predicted"/>
<evidence type="ECO:0000259" key="1">
    <source>
        <dbReference type="Pfam" id="PF12937"/>
    </source>
</evidence>
<dbReference type="Gene3D" id="3.80.10.10">
    <property type="entry name" value="Ribonuclease Inhibitor"/>
    <property type="match status" value="1"/>
</dbReference>
<dbReference type="EMBL" id="JAAAIP010000145">
    <property type="protein sequence ID" value="KAG0324515.1"/>
    <property type="molecule type" value="Genomic_DNA"/>
</dbReference>
<name>A0A9P6RR61_9FUNG</name>
<dbReference type="SUPFAM" id="SSF52047">
    <property type="entry name" value="RNI-like"/>
    <property type="match status" value="1"/>
</dbReference>
<dbReference type="InterPro" id="IPR001810">
    <property type="entry name" value="F-box_dom"/>
</dbReference>
<feature type="domain" description="F-box" evidence="1">
    <location>
        <begin position="13"/>
        <end position="50"/>
    </location>
</feature>
<dbReference type="CDD" id="cd09917">
    <property type="entry name" value="F-box_SF"/>
    <property type="match status" value="1"/>
</dbReference>
<evidence type="ECO:0000313" key="3">
    <source>
        <dbReference type="Proteomes" id="UP000738325"/>
    </source>
</evidence>
<dbReference type="InterPro" id="IPR036047">
    <property type="entry name" value="F-box-like_dom_sf"/>
</dbReference>
<sequence length="482" mass="54661">MLRDRVTAFEIPHILEAICERLNAEDICHCRAVCKVWLEIFNPHHWRSVRLVDIDGHSTVPFLSPTERALIRQNAQWIRSMVIRTQETLFLDTPCTRLRTLDCRWSNGFSAQLPDPASPTALDVILWNPGLRLLRIDCHGDMSWSPNKTLLTFLQSPFCGLTSLRLHLYDLTEGFYPVVLVSILQALPHSLRELHIADKRGYSRASCNLDKLGPQHSLISELASQWRPNAVRWFRLMCPFPLRFEYAFLIPFLQSSPLLEDLKLPTVPAAQAQALMTVVGKSCPNLKALHLNLGVMVGSHGGTEAGHFGCLRQSLKSLNVDIGMDIGNCVPLTVLSYSTRTITELKLKEAYYMTSDHIVAILRTCISLQVLPVRGVTHHGGIATRAKIRQLVDLKPWACTRLKSLVLPIACEKAEKDEELAKLVLELFKRIRELEYMRQEAGGVLVLTWYGKVSTLDLKMALSVLNYEMSEKELDWMGLYWS</sequence>
<dbReference type="PANTHER" id="PTHR38926">
    <property type="entry name" value="F-BOX DOMAIN CONTAINING PROTEIN, EXPRESSED"/>
    <property type="match status" value="1"/>
</dbReference>
<dbReference type="SUPFAM" id="SSF81383">
    <property type="entry name" value="F-box domain"/>
    <property type="match status" value="1"/>
</dbReference>
<dbReference type="PANTHER" id="PTHR38926:SF5">
    <property type="entry name" value="F-BOX AND LEUCINE-RICH REPEAT PROTEIN 6"/>
    <property type="match status" value="1"/>
</dbReference>
<evidence type="ECO:0000313" key="2">
    <source>
        <dbReference type="EMBL" id="KAG0324515.1"/>
    </source>
</evidence>
<dbReference type="OrthoDB" id="2339315at2759"/>
<dbReference type="AlphaFoldDB" id="A0A9P6RR61"/>
<comment type="caution">
    <text evidence="2">The sequence shown here is derived from an EMBL/GenBank/DDBJ whole genome shotgun (WGS) entry which is preliminary data.</text>
</comment>
<keyword evidence="3" id="KW-1185">Reference proteome</keyword>
<dbReference type="InterPro" id="IPR032675">
    <property type="entry name" value="LRR_dom_sf"/>
</dbReference>